<dbReference type="InterPro" id="IPR050275">
    <property type="entry name" value="PGM_Phosphatase"/>
</dbReference>
<protein>
    <submittedName>
        <fullName evidence="1">Broad specificity phosphatase PhoE</fullName>
    </submittedName>
</protein>
<evidence type="ECO:0000313" key="1">
    <source>
        <dbReference type="EMBL" id="CUB02529.1"/>
    </source>
</evidence>
<dbReference type="AlphaFoldDB" id="A0A0K6IHD4"/>
<dbReference type="InterPro" id="IPR013078">
    <property type="entry name" value="His_Pase_superF_clade-1"/>
</dbReference>
<dbReference type="SUPFAM" id="SSF53254">
    <property type="entry name" value="Phosphoglycerate mutase-like"/>
    <property type="match status" value="1"/>
</dbReference>
<reference evidence="2" key="1">
    <citation type="submission" date="2015-08" db="EMBL/GenBank/DDBJ databases">
        <authorList>
            <person name="Varghese N."/>
        </authorList>
    </citation>
    <scope>NUCLEOTIDE SEQUENCE [LARGE SCALE GENOMIC DNA]</scope>
    <source>
        <strain evidence="2">JCM 18476</strain>
    </source>
</reference>
<dbReference type="SMART" id="SM00855">
    <property type="entry name" value="PGAM"/>
    <property type="match status" value="1"/>
</dbReference>
<dbReference type="InterPro" id="IPR029033">
    <property type="entry name" value="His_PPase_superfam"/>
</dbReference>
<dbReference type="CDD" id="cd07067">
    <property type="entry name" value="HP_PGM_like"/>
    <property type="match status" value="1"/>
</dbReference>
<dbReference type="RefSeq" id="WP_055461488.1">
    <property type="nucleotide sequence ID" value="NZ_CYHG01000001.1"/>
</dbReference>
<organism evidence="1 2">
    <name type="scientific">Marinomonas fungiae</name>
    <dbReference type="NCBI Taxonomy" id="1137284"/>
    <lineage>
        <taxon>Bacteria</taxon>
        <taxon>Pseudomonadati</taxon>
        <taxon>Pseudomonadota</taxon>
        <taxon>Gammaproteobacteria</taxon>
        <taxon>Oceanospirillales</taxon>
        <taxon>Oceanospirillaceae</taxon>
        <taxon>Marinomonas</taxon>
    </lineage>
</organism>
<proteinExistence type="predicted"/>
<dbReference type="GO" id="GO:0005737">
    <property type="term" value="C:cytoplasm"/>
    <property type="evidence" value="ECO:0007669"/>
    <property type="project" value="TreeGrafter"/>
</dbReference>
<dbReference type="OrthoDB" id="9783269at2"/>
<dbReference type="STRING" id="1137284.GCA_001418205_00363"/>
<dbReference type="Gene3D" id="3.40.50.1240">
    <property type="entry name" value="Phosphoglycerate mutase-like"/>
    <property type="match status" value="1"/>
</dbReference>
<dbReference type="Proteomes" id="UP000182769">
    <property type="component" value="Unassembled WGS sequence"/>
</dbReference>
<gene>
    <name evidence="1" type="ORF">Ga0061065_101362</name>
</gene>
<accession>A0A0K6IHD4</accession>
<dbReference type="PANTHER" id="PTHR48100:SF59">
    <property type="entry name" value="ADENOSYLCOBALAMIN_ALPHA-RIBAZOLE PHOSPHATASE"/>
    <property type="match status" value="1"/>
</dbReference>
<dbReference type="GO" id="GO:0016791">
    <property type="term" value="F:phosphatase activity"/>
    <property type="evidence" value="ECO:0007669"/>
    <property type="project" value="TreeGrafter"/>
</dbReference>
<dbReference type="EMBL" id="CYHG01000001">
    <property type="protein sequence ID" value="CUB02529.1"/>
    <property type="molecule type" value="Genomic_DNA"/>
</dbReference>
<sequence length="193" mass="22056">MKLLLIRHPAPNVAKGLCYGQTDVPIVDAWQQDAEAIQVWLDHHFPDKSWQFYHSPLQRTRRLAQALNSDSSAVDALREVDFGLWENRLWSDIPKVEIDDWLDDLVASAPYQGESLAELLKRVMAWFEQIRQVDQDTVLVTHSGVIKVLLAALCHMPLEQCFRFNPSYSSITELDIGPDFAMLNRLGAGDWVK</sequence>
<dbReference type="PANTHER" id="PTHR48100">
    <property type="entry name" value="BROAD-SPECIFICITY PHOSPHATASE YOR283W-RELATED"/>
    <property type="match status" value="1"/>
</dbReference>
<keyword evidence="2" id="KW-1185">Reference proteome</keyword>
<dbReference type="Pfam" id="PF00300">
    <property type="entry name" value="His_Phos_1"/>
    <property type="match status" value="1"/>
</dbReference>
<evidence type="ECO:0000313" key="2">
    <source>
        <dbReference type="Proteomes" id="UP000182769"/>
    </source>
</evidence>
<name>A0A0K6IHD4_9GAMM</name>